<comment type="caution">
    <text evidence="3">The sequence shown here is derived from an EMBL/GenBank/DDBJ whole genome shotgun (WGS) entry which is preliminary data.</text>
</comment>
<gene>
    <name evidence="3" type="ORF">ACFO6V_24525</name>
</gene>
<dbReference type="InterPro" id="IPR023214">
    <property type="entry name" value="HAD_sf"/>
</dbReference>
<dbReference type="InterPro" id="IPR006328">
    <property type="entry name" value="2-HAD"/>
</dbReference>
<evidence type="ECO:0000256" key="1">
    <source>
        <dbReference type="ARBA" id="ARBA00008106"/>
    </source>
</evidence>
<dbReference type="InterPro" id="IPR051540">
    <property type="entry name" value="S-2-haloacid_dehalogenase"/>
</dbReference>
<dbReference type="EMBL" id="JBHSFI010000008">
    <property type="protein sequence ID" value="MFC4631432.1"/>
    <property type="molecule type" value="Genomic_DNA"/>
</dbReference>
<protein>
    <submittedName>
        <fullName evidence="3">Haloacid dehalogenase type II</fullName>
    </submittedName>
</protein>
<dbReference type="PANTHER" id="PTHR43316">
    <property type="entry name" value="HYDROLASE, HALOACID DELAHOGENASE-RELATED"/>
    <property type="match status" value="1"/>
</dbReference>
<dbReference type="PANTHER" id="PTHR43316:SF3">
    <property type="entry name" value="HALOACID DEHALOGENASE, TYPE II (AFU_ORTHOLOGUE AFUA_2G07750)-RELATED"/>
    <property type="match status" value="1"/>
</dbReference>
<dbReference type="InterPro" id="IPR036412">
    <property type="entry name" value="HAD-like_sf"/>
</dbReference>
<dbReference type="Gene3D" id="3.40.50.1000">
    <property type="entry name" value="HAD superfamily/HAD-like"/>
    <property type="match status" value="1"/>
</dbReference>
<comment type="similarity">
    <text evidence="1">Belongs to the HAD-like hydrolase superfamily. S-2-haloalkanoic acid dehalogenase family.</text>
</comment>
<accession>A0ABV9HMV7</accession>
<dbReference type="RefSeq" id="WP_377140675.1">
    <property type="nucleotide sequence ID" value="NZ_JBHSFI010000008.1"/>
</dbReference>
<evidence type="ECO:0000256" key="2">
    <source>
        <dbReference type="ARBA" id="ARBA00022801"/>
    </source>
</evidence>
<dbReference type="Gene3D" id="1.10.150.240">
    <property type="entry name" value="Putative phosphatase, domain 2"/>
    <property type="match status" value="1"/>
</dbReference>
<name>A0ABV9HMV7_9MICO</name>
<dbReference type="Proteomes" id="UP001596011">
    <property type="component" value="Unassembled WGS sequence"/>
</dbReference>
<dbReference type="NCBIfam" id="TIGR01493">
    <property type="entry name" value="HAD-SF-IA-v2"/>
    <property type="match status" value="1"/>
</dbReference>
<sequence>MEPATEGTGRPTLVFDVLGTLVDQTGSMERRVTAVAGIDSGAAAEVAGRWLGHVAEEERAIVEGRRAFAPSHELDGEALGLLVREGLLLPDAAARLADASEWLEPWPDSVAGLDLLAADFTVLGLSNASRRVLAGIGTNAGLRWHQVLSSEDARTYKPDQAIYALANDSAPTGSGTPVMVAAHAWDLRAAAKAGMRTAYVPRSDGDPPGPDDTFDLRATSLLDLHAQLLDLG</sequence>
<evidence type="ECO:0000313" key="4">
    <source>
        <dbReference type="Proteomes" id="UP001596011"/>
    </source>
</evidence>
<dbReference type="SUPFAM" id="SSF56784">
    <property type="entry name" value="HAD-like"/>
    <property type="match status" value="1"/>
</dbReference>
<evidence type="ECO:0000313" key="3">
    <source>
        <dbReference type="EMBL" id="MFC4631432.1"/>
    </source>
</evidence>
<keyword evidence="4" id="KW-1185">Reference proteome</keyword>
<keyword evidence="2" id="KW-0378">Hydrolase</keyword>
<proteinExistence type="inferred from homology"/>
<dbReference type="InterPro" id="IPR023198">
    <property type="entry name" value="PGP-like_dom2"/>
</dbReference>
<dbReference type="NCBIfam" id="TIGR01428">
    <property type="entry name" value="HAD_type_II"/>
    <property type="match status" value="1"/>
</dbReference>
<reference evidence="4" key="1">
    <citation type="journal article" date="2019" name="Int. J. Syst. Evol. Microbiol.">
        <title>The Global Catalogue of Microorganisms (GCM) 10K type strain sequencing project: providing services to taxonomists for standard genome sequencing and annotation.</title>
        <authorList>
            <consortium name="The Broad Institute Genomics Platform"/>
            <consortium name="The Broad Institute Genome Sequencing Center for Infectious Disease"/>
            <person name="Wu L."/>
            <person name="Ma J."/>
        </authorList>
    </citation>
    <scope>NUCLEOTIDE SEQUENCE [LARGE SCALE GENOMIC DNA]</scope>
    <source>
        <strain evidence="4">CCUG 42722</strain>
    </source>
</reference>
<dbReference type="InterPro" id="IPR006439">
    <property type="entry name" value="HAD-SF_hydro_IA"/>
</dbReference>
<organism evidence="3 4">
    <name type="scientific">Promicromonospora alba</name>
    <dbReference type="NCBI Taxonomy" id="1616110"/>
    <lineage>
        <taxon>Bacteria</taxon>
        <taxon>Bacillati</taxon>
        <taxon>Actinomycetota</taxon>
        <taxon>Actinomycetes</taxon>
        <taxon>Micrococcales</taxon>
        <taxon>Promicromonosporaceae</taxon>
        <taxon>Promicromonospora</taxon>
    </lineage>
</organism>